<evidence type="ECO:0000256" key="11">
    <source>
        <dbReference type="ARBA" id="ARBA00022968"/>
    </source>
</evidence>
<evidence type="ECO:0000256" key="13">
    <source>
        <dbReference type="ARBA" id="ARBA00023006"/>
    </source>
</evidence>
<evidence type="ECO:0000313" key="22">
    <source>
        <dbReference type="Proteomes" id="UP000268093"/>
    </source>
</evidence>
<dbReference type="GO" id="GO:0004620">
    <property type="term" value="F:phospholipase activity"/>
    <property type="evidence" value="ECO:0007669"/>
    <property type="project" value="TreeGrafter"/>
</dbReference>
<dbReference type="PANTHER" id="PTHR47175:SF2">
    <property type="entry name" value="LIPASE ATG15-RELATED"/>
    <property type="match status" value="1"/>
</dbReference>
<protein>
    <recommendedName>
        <fullName evidence="6">triacylglycerol lipase</fullName>
        <ecNumber evidence="6">3.1.1.3</ecNumber>
    </recommendedName>
    <alternativeName>
        <fullName evidence="18">Autophagy-related protein 15</fullName>
    </alternativeName>
</protein>
<keyword evidence="19" id="KW-0732">Signal</keyword>
<keyword evidence="22" id="KW-1185">Reference proteome</keyword>
<proteinExistence type="inferred from homology"/>
<dbReference type="GO" id="GO:0006660">
    <property type="term" value="P:phosphatidylserine catabolic process"/>
    <property type="evidence" value="ECO:0007669"/>
    <property type="project" value="TreeGrafter"/>
</dbReference>
<dbReference type="InterPro" id="IPR029058">
    <property type="entry name" value="AB_hydrolase_fold"/>
</dbReference>
<organism evidence="21 22">
    <name type="scientific">Jimgerdemannia flammicorona</name>
    <dbReference type="NCBI Taxonomy" id="994334"/>
    <lineage>
        <taxon>Eukaryota</taxon>
        <taxon>Fungi</taxon>
        <taxon>Fungi incertae sedis</taxon>
        <taxon>Mucoromycota</taxon>
        <taxon>Mucoromycotina</taxon>
        <taxon>Endogonomycetes</taxon>
        <taxon>Endogonales</taxon>
        <taxon>Endogonaceae</taxon>
        <taxon>Jimgerdemannia</taxon>
    </lineage>
</organism>
<keyword evidence="9" id="KW-0378">Hydrolase</keyword>
<dbReference type="GO" id="GO:0004806">
    <property type="term" value="F:triacylglycerol lipase activity"/>
    <property type="evidence" value="ECO:0007669"/>
    <property type="project" value="UniProtKB-EC"/>
</dbReference>
<evidence type="ECO:0000256" key="6">
    <source>
        <dbReference type="ARBA" id="ARBA00013279"/>
    </source>
</evidence>
<dbReference type="PANTHER" id="PTHR47175">
    <property type="entry name" value="LIPASE ATG15-RELATED"/>
    <property type="match status" value="1"/>
</dbReference>
<dbReference type="SUPFAM" id="SSF53474">
    <property type="entry name" value="alpha/beta-Hydrolases"/>
    <property type="match status" value="1"/>
</dbReference>
<evidence type="ECO:0000256" key="3">
    <source>
        <dbReference type="ARBA" id="ARBA00004343"/>
    </source>
</evidence>
<keyword evidence="16" id="KW-0325">Glycoprotein</keyword>
<keyword evidence="11" id="KW-0735">Signal-anchor</keyword>
<evidence type="ECO:0000256" key="7">
    <source>
        <dbReference type="ARBA" id="ARBA00022692"/>
    </source>
</evidence>
<comment type="caution">
    <text evidence="21">The sequence shown here is derived from an EMBL/GenBank/DDBJ whole genome shotgun (WGS) entry which is preliminary data.</text>
</comment>
<evidence type="ECO:0000256" key="5">
    <source>
        <dbReference type="ARBA" id="ARBA00011137"/>
    </source>
</evidence>
<dbReference type="EMBL" id="RBNI01012386">
    <property type="protein sequence ID" value="RUP42810.1"/>
    <property type="molecule type" value="Genomic_DNA"/>
</dbReference>
<dbReference type="OrthoDB" id="58570at2759"/>
<keyword evidence="10" id="KW-0442">Lipid degradation</keyword>
<evidence type="ECO:0000256" key="15">
    <source>
        <dbReference type="ARBA" id="ARBA00023136"/>
    </source>
</evidence>
<evidence type="ECO:0000259" key="20">
    <source>
        <dbReference type="Pfam" id="PF01764"/>
    </source>
</evidence>
<dbReference type="EC" id="3.1.1.3" evidence="6"/>
<dbReference type="InterPro" id="IPR002921">
    <property type="entry name" value="Fungal_lipase-type"/>
</dbReference>
<name>A0A433CW07_9FUNG</name>
<evidence type="ECO:0000256" key="1">
    <source>
        <dbReference type="ARBA" id="ARBA00001024"/>
    </source>
</evidence>
<dbReference type="GO" id="GO:0046461">
    <property type="term" value="P:neutral lipid catabolic process"/>
    <property type="evidence" value="ECO:0007669"/>
    <property type="project" value="TreeGrafter"/>
</dbReference>
<dbReference type="Proteomes" id="UP000268093">
    <property type="component" value="Unassembled WGS sequence"/>
</dbReference>
<dbReference type="Pfam" id="PF01764">
    <property type="entry name" value="Lipase_3"/>
    <property type="match status" value="1"/>
</dbReference>
<evidence type="ECO:0000256" key="12">
    <source>
        <dbReference type="ARBA" id="ARBA00022989"/>
    </source>
</evidence>
<comment type="catalytic activity">
    <reaction evidence="1">
        <text>a triacylglycerol + H2O = a diacylglycerol + a fatty acid + H(+)</text>
        <dbReference type="Rhea" id="RHEA:12044"/>
        <dbReference type="ChEBI" id="CHEBI:15377"/>
        <dbReference type="ChEBI" id="CHEBI:15378"/>
        <dbReference type="ChEBI" id="CHEBI:17855"/>
        <dbReference type="ChEBI" id="CHEBI:18035"/>
        <dbReference type="ChEBI" id="CHEBI:28868"/>
        <dbReference type="EC" id="3.1.1.3"/>
    </reaction>
</comment>
<gene>
    <name evidence="21" type="ORF">BC936DRAFT_138054</name>
</gene>
<comment type="function">
    <text evidence="17">Lipase which is essential for lysis of subvacuolar cytoplasm to vacuole targeted bodies and intravacuolar autophagic bodies. Involved in the lysis of intravacuolar multivesicular body (MVB) vesicles. The intravacuolar membrane disintegration by ATG15 is critical to life span extension.</text>
</comment>
<evidence type="ECO:0000256" key="4">
    <source>
        <dbReference type="ARBA" id="ARBA00010701"/>
    </source>
</evidence>
<evidence type="ECO:0000256" key="8">
    <source>
        <dbReference type="ARBA" id="ARBA00022753"/>
    </source>
</evidence>
<dbReference type="GO" id="GO:0034496">
    <property type="term" value="P:multivesicular body membrane disassembly"/>
    <property type="evidence" value="ECO:0007669"/>
    <property type="project" value="TreeGrafter"/>
</dbReference>
<keyword evidence="14" id="KW-0443">Lipid metabolism</keyword>
<dbReference type="GO" id="GO:0005775">
    <property type="term" value="C:vacuolar lumen"/>
    <property type="evidence" value="ECO:0007669"/>
    <property type="project" value="TreeGrafter"/>
</dbReference>
<dbReference type="AlphaFoldDB" id="A0A433CW07"/>
<keyword evidence="8" id="KW-0967">Endosome</keyword>
<dbReference type="GO" id="GO:0032585">
    <property type="term" value="C:multivesicular body membrane"/>
    <property type="evidence" value="ECO:0007669"/>
    <property type="project" value="UniProtKB-SubCell"/>
</dbReference>
<accession>A0A433CW07</accession>
<evidence type="ECO:0000256" key="14">
    <source>
        <dbReference type="ARBA" id="ARBA00023098"/>
    </source>
</evidence>
<keyword evidence="13" id="KW-0072">Autophagy</keyword>
<sequence>MQKTTQRHASPLLPNYAFTLCVLLLCLLPPFISSSAEQKPFKGPLPNAPIAREGDHPFPPKTFPPKTLTLKRIYHHGSAGGPFSNTFRRLDFSAGQLSAAQFSADEETSFTVNSQIGKTFKPSAETFRMIRSIRTNGGMRDFMKSKGVDAYRWGFDLLPDVTDNDTVVSLAKMTNNAYNDANKREDWYDMEDKWGLNISFGWETDGLRGHIFGDADNTTLVIAIKGTSAGIFGGGDTAVKDKFNDNLLFSCCCARVGSSWKTVCDCYRGDEYSCDGECVQSSLESEELYYSIAKKIFEDLVDDYTNATIWATGHSLGGALAGLLGLTYGLPTVTYEAPGELLAARRLHLPYGAGVDYSQIPMWHIGHTADPVFMGVCTGPSSSCWYGGFAMESQCHTGRVCVYDVVNQSGWKVDIRSHRIHDVIERVLTVWEEVPECFVEEGCVDCGIWDFNDTGAVLKIGATEMCGV</sequence>
<reference evidence="21 22" key="1">
    <citation type="journal article" date="2018" name="New Phytol.">
        <title>Phylogenomics of Endogonaceae and evolution of mycorrhizas within Mucoromycota.</title>
        <authorList>
            <person name="Chang Y."/>
            <person name="Desiro A."/>
            <person name="Na H."/>
            <person name="Sandor L."/>
            <person name="Lipzen A."/>
            <person name="Clum A."/>
            <person name="Barry K."/>
            <person name="Grigoriev I.V."/>
            <person name="Martin F.M."/>
            <person name="Stajich J.E."/>
            <person name="Smith M.E."/>
            <person name="Bonito G."/>
            <person name="Spatafora J.W."/>
        </authorList>
    </citation>
    <scope>NUCLEOTIDE SEQUENCE [LARGE SCALE GENOMIC DNA]</scope>
    <source>
        <strain evidence="21 22">GMNB39</strain>
    </source>
</reference>
<keyword evidence="12" id="KW-1133">Transmembrane helix</keyword>
<evidence type="ECO:0000256" key="9">
    <source>
        <dbReference type="ARBA" id="ARBA00022801"/>
    </source>
</evidence>
<evidence type="ECO:0000256" key="18">
    <source>
        <dbReference type="ARBA" id="ARBA00029828"/>
    </source>
</evidence>
<evidence type="ECO:0000256" key="19">
    <source>
        <dbReference type="SAM" id="SignalP"/>
    </source>
</evidence>
<keyword evidence="7" id="KW-0812">Transmembrane</keyword>
<keyword evidence="15" id="KW-0472">Membrane</keyword>
<dbReference type="Gene3D" id="3.40.50.1820">
    <property type="entry name" value="alpha/beta hydrolase"/>
    <property type="match status" value="1"/>
</dbReference>
<evidence type="ECO:0000256" key="16">
    <source>
        <dbReference type="ARBA" id="ARBA00023180"/>
    </source>
</evidence>
<feature type="domain" description="Fungal lipase-type" evidence="20">
    <location>
        <begin position="281"/>
        <end position="326"/>
    </location>
</feature>
<dbReference type="InterPro" id="IPR050805">
    <property type="entry name" value="ATG15_Lipase"/>
</dbReference>
<evidence type="ECO:0000256" key="2">
    <source>
        <dbReference type="ARBA" id="ARBA00004270"/>
    </source>
</evidence>
<evidence type="ECO:0000256" key="17">
    <source>
        <dbReference type="ARBA" id="ARBA00024663"/>
    </source>
</evidence>
<feature type="signal peptide" evidence="19">
    <location>
        <begin position="1"/>
        <end position="34"/>
    </location>
</feature>
<dbReference type="GO" id="GO:0034727">
    <property type="term" value="P:piecemeal microautophagy of the nucleus"/>
    <property type="evidence" value="ECO:0007669"/>
    <property type="project" value="TreeGrafter"/>
</dbReference>
<comment type="subcellular location">
    <subcellularLocation>
        <location evidence="3">Endosome</location>
        <location evidence="3">Multivesicular body membrane</location>
        <topology evidence="3">Single-pass type II membrane protein</topology>
    </subcellularLocation>
    <subcellularLocation>
        <location evidence="2">Prevacuolar compartment membrane</location>
        <topology evidence="2">Single-pass type II membrane protein</topology>
    </subcellularLocation>
</comment>
<evidence type="ECO:0000256" key="10">
    <source>
        <dbReference type="ARBA" id="ARBA00022963"/>
    </source>
</evidence>
<comment type="similarity">
    <text evidence="4">Belongs to the AB hydrolase superfamily. Lipase family.</text>
</comment>
<feature type="chain" id="PRO_5019316691" description="triacylglycerol lipase" evidence="19">
    <location>
        <begin position="35"/>
        <end position="468"/>
    </location>
</feature>
<comment type="subunit">
    <text evidence="5">Binds to both phosphatidylinositol (PI) and phosphatidylinositol 3,5-bisphosphate (PIP2).</text>
</comment>
<evidence type="ECO:0000313" key="21">
    <source>
        <dbReference type="EMBL" id="RUP42810.1"/>
    </source>
</evidence>